<gene>
    <name evidence="1" type="ORF">GCM10012289_62720</name>
</gene>
<evidence type="ECO:0000313" key="1">
    <source>
        <dbReference type="EMBL" id="GGO79128.1"/>
    </source>
</evidence>
<dbReference type="Proteomes" id="UP000646523">
    <property type="component" value="Unassembled WGS sequence"/>
</dbReference>
<name>A0A917ZAE5_9ACTN</name>
<proteinExistence type="predicted"/>
<reference evidence="1" key="1">
    <citation type="journal article" date="2014" name="Int. J. Syst. Evol. Microbiol.">
        <title>Complete genome sequence of Corynebacterium casei LMG S-19264T (=DSM 44701T), isolated from a smear-ripened cheese.</title>
        <authorList>
            <consortium name="US DOE Joint Genome Institute (JGI-PGF)"/>
            <person name="Walter F."/>
            <person name="Albersmeier A."/>
            <person name="Kalinowski J."/>
            <person name="Ruckert C."/>
        </authorList>
    </citation>
    <scope>NUCLEOTIDE SEQUENCE</scope>
    <source>
        <strain evidence="1">CGMCC 4.7368</strain>
    </source>
</reference>
<reference evidence="1" key="2">
    <citation type="submission" date="2020-09" db="EMBL/GenBank/DDBJ databases">
        <authorList>
            <person name="Sun Q."/>
            <person name="Zhou Y."/>
        </authorList>
    </citation>
    <scope>NUCLEOTIDE SEQUENCE</scope>
    <source>
        <strain evidence="1">CGMCC 4.7368</strain>
    </source>
</reference>
<protein>
    <submittedName>
        <fullName evidence="1">Uncharacterized protein</fullName>
    </submittedName>
</protein>
<dbReference type="EMBL" id="BMNH01000027">
    <property type="protein sequence ID" value="GGO79128.1"/>
    <property type="molecule type" value="Genomic_DNA"/>
</dbReference>
<evidence type="ECO:0000313" key="2">
    <source>
        <dbReference type="Proteomes" id="UP000646523"/>
    </source>
</evidence>
<keyword evidence="2" id="KW-1185">Reference proteome</keyword>
<comment type="caution">
    <text evidence="1">The sequence shown here is derived from an EMBL/GenBank/DDBJ whole genome shotgun (WGS) entry which is preliminary data.</text>
</comment>
<sequence>MFAEFHQGAVPFAKVPFTTSSGAATAGAALTIDNSVSTEAVMAVTRVDDRT</sequence>
<organism evidence="1 2">
    <name type="scientific">Nonomuraea cavernae</name>
    <dbReference type="NCBI Taxonomy" id="2045107"/>
    <lineage>
        <taxon>Bacteria</taxon>
        <taxon>Bacillati</taxon>
        <taxon>Actinomycetota</taxon>
        <taxon>Actinomycetes</taxon>
        <taxon>Streptosporangiales</taxon>
        <taxon>Streptosporangiaceae</taxon>
        <taxon>Nonomuraea</taxon>
    </lineage>
</organism>
<dbReference type="AlphaFoldDB" id="A0A917ZAE5"/>
<accession>A0A917ZAE5</accession>